<gene>
    <name evidence="1" type="ORF">WNY58_14170</name>
</gene>
<organism evidence="1 2">
    <name type="scientific">Neptuniibacter pectenicola</name>
    <dbReference type="NCBI Taxonomy" id="1806669"/>
    <lineage>
        <taxon>Bacteria</taxon>
        <taxon>Pseudomonadati</taxon>
        <taxon>Pseudomonadota</taxon>
        <taxon>Gammaproteobacteria</taxon>
        <taxon>Oceanospirillales</taxon>
        <taxon>Oceanospirillaceae</taxon>
        <taxon>Neptuniibacter</taxon>
    </lineage>
</organism>
<protein>
    <submittedName>
        <fullName evidence="1">Uncharacterized protein</fullName>
    </submittedName>
</protein>
<dbReference type="Proteomes" id="UP001449225">
    <property type="component" value="Unassembled WGS sequence"/>
</dbReference>
<proteinExistence type="predicted"/>
<accession>A0ABU9TV00</accession>
<evidence type="ECO:0000313" key="1">
    <source>
        <dbReference type="EMBL" id="MEM5537532.1"/>
    </source>
</evidence>
<sequence length="48" mass="5590">MRPVISSVFMLVSVDYLSFDKQRLPYLFRRGTDLQSMLVDQLLTQLPA</sequence>
<reference evidence="1 2" key="1">
    <citation type="submission" date="2024-03" db="EMBL/GenBank/DDBJ databases">
        <title>Community enrichment and isolation of bacterial strains for fucoidan degradation.</title>
        <authorList>
            <person name="Sichert A."/>
        </authorList>
    </citation>
    <scope>NUCLEOTIDE SEQUENCE [LARGE SCALE GENOMIC DNA]</scope>
    <source>
        <strain evidence="1 2">AS76</strain>
    </source>
</reference>
<dbReference type="EMBL" id="JBBMRA010000015">
    <property type="protein sequence ID" value="MEM5537532.1"/>
    <property type="molecule type" value="Genomic_DNA"/>
</dbReference>
<name>A0ABU9TV00_9GAMM</name>
<evidence type="ECO:0000313" key="2">
    <source>
        <dbReference type="Proteomes" id="UP001449225"/>
    </source>
</evidence>
<keyword evidence="2" id="KW-1185">Reference proteome</keyword>
<comment type="caution">
    <text evidence="1">The sequence shown here is derived from an EMBL/GenBank/DDBJ whole genome shotgun (WGS) entry which is preliminary data.</text>
</comment>